<dbReference type="PROSITE" id="PS51257">
    <property type="entry name" value="PROKAR_LIPOPROTEIN"/>
    <property type="match status" value="1"/>
</dbReference>
<name>A0A4U0F010_9FLAO</name>
<dbReference type="Gene3D" id="1.25.40.390">
    <property type="match status" value="1"/>
</dbReference>
<evidence type="ECO:0000256" key="1">
    <source>
        <dbReference type="ARBA" id="ARBA00004442"/>
    </source>
</evidence>
<evidence type="ECO:0000313" key="9">
    <source>
        <dbReference type="Proteomes" id="UP000307657"/>
    </source>
</evidence>
<dbReference type="Proteomes" id="UP000307657">
    <property type="component" value="Unassembled WGS sequence"/>
</dbReference>
<keyword evidence="3" id="KW-0732">Signal</keyword>
<gene>
    <name evidence="8" type="ORF">E5167_03670</name>
</gene>
<dbReference type="AlphaFoldDB" id="A0A4U0F010"/>
<dbReference type="SUPFAM" id="SSF48452">
    <property type="entry name" value="TPR-like"/>
    <property type="match status" value="1"/>
</dbReference>
<evidence type="ECO:0000256" key="4">
    <source>
        <dbReference type="ARBA" id="ARBA00023136"/>
    </source>
</evidence>
<proteinExistence type="inferred from homology"/>
<dbReference type="Gene3D" id="1.25.40.900">
    <property type="match status" value="1"/>
</dbReference>
<evidence type="ECO:0000256" key="3">
    <source>
        <dbReference type="ARBA" id="ARBA00022729"/>
    </source>
</evidence>
<keyword evidence="4" id="KW-0472">Membrane</keyword>
<sequence>MKKVYILFTTLAFIGLISCNTEDLEPSLEQNKSVEGSITSVEDLYGIIKGAYNEMTASGYYGRDFIINNEVRTDNCFSNGNSGRFTTEASFAYTPNTGFMFDDAYQAIAAANIIIGTDVASLEGDTDYGLHIQGQAYAVRALAHFDVLKQYGQQHVGGTLGIPYVKEFKGDNLFPARNTISENKADIYADLETAFSLMDDNYFDSSKEFMSKYTAKALESRVATYFGDWPRVVDAAEEVINSNLYSIMSAANYVGSWASKGNNNSIFELAFNTSDNLNISSLGNIYRTTGGGSYGDIQVIDGVDAIFEPGDVRGGILGYEGVMLRNIGKFPSNQGYDNVVIIRYEEVILNYAEALFETGGDALTQLNLITSNRGATPYLTATKENILNERRKELMFEGHRFDDLVRTGQDIEKTSLQQNFASTIPYGDHRLAWPIPQAEIDANSNMEQNPGYGN</sequence>
<protein>
    <submittedName>
        <fullName evidence="8">RagB/SusD family nutrient uptake outer membrane protein</fullName>
    </submittedName>
</protein>
<evidence type="ECO:0000256" key="5">
    <source>
        <dbReference type="ARBA" id="ARBA00023237"/>
    </source>
</evidence>
<organism evidence="8 9">
    <name type="scientific">Pontimicrobium aquaticum</name>
    <dbReference type="NCBI Taxonomy" id="2565367"/>
    <lineage>
        <taxon>Bacteria</taxon>
        <taxon>Pseudomonadati</taxon>
        <taxon>Bacteroidota</taxon>
        <taxon>Flavobacteriia</taxon>
        <taxon>Flavobacteriales</taxon>
        <taxon>Flavobacteriaceae</taxon>
        <taxon>Pontimicrobium</taxon>
    </lineage>
</organism>
<evidence type="ECO:0000256" key="2">
    <source>
        <dbReference type="ARBA" id="ARBA00006275"/>
    </source>
</evidence>
<dbReference type="GO" id="GO:0009279">
    <property type="term" value="C:cell outer membrane"/>
    <property type="evidence" value="ECO:0007669"/>
    <property type="project" value="UniProtKB-SubCell"/>
</dbReference>
<dbReference type="InterPro" id="IPR033985">
    <property type="entry name" value="SusD-like_N"/>
</dbReference>
<feature type="domain" description="RagB/SusD" evidence="6">
    <location>
        <begin position="335"/>
        <end position="452"/>
    </location>
</feature>
<comment type="caution">
    <text evidence="8">The sequence shown here is derived from an EMBL/GenBank/DDBJ whole genome shotgun (WGS) entry which is preliminary data.</text>
</comment>
<evidence type="ECO:0000259" key="7">
    <source>
        <dbReference type="Pfam" id="PF14322"/>
    </source>
</evidence>
<comment type="similarity">
    <text evidence="2">Belongs to the SusD family.</text>
</comment>
<dbReference type="Gene3D" id="2.20.20.130">
    <property type="match status" value="1"/>
</dbReference>
<dbReference type="EMBL" id="SUPL01000002">
    <property type="protein sequence ID" value="TJY37054.1"/>
    <property type="molecule type" value="Genomic_DNA"/>
</dbReference>
<dbReference type="Pfam" id="PF14322">
    <property type="entry name" value="SusD-like_3"/>
    <property type="match status" value="1"/>
</dbReference>
<dbReference type="InterPro" id="IPR011990">
    <property type="entry name" value="TPR-like_helical_dom_sf"/>
</dbReference>
<feature type="domain" description="SusD-like N-terminal" evidence="7">
    <location>
        <begin position="38"/>
        <end position="222"/>
    </location>
</feature>
<evidence type="ECO:0000259" key="6">
    <source>
        <dbReference type="Pfam" id="PF07980"/>
    </source>
</evidence>
<comment type="subcellular location">
    <subcellularLocation>
        <location evidence="1">Cell outer membrane</location>
    </subcellularLocation>
</comment>
<dbReference type="CDD" id="cd08977">
    <property type="entry name" value="SusD"/>
    <property type="match status" value="1"/>
</dbReference>
<reference evidence="8 9" key="1">
    <citation type="submission" date="2019-04" db="EMBL/GenBank/DDBJ databases">
        <title>Lacinutrix sp. nov., isolated from marine water.</title>
        <authorList>
            <person name="Kim W."/>
        </authorList>
    </citation>
    <scope>NUCLEOTIDE SEQUENCE [LARGE SCALE GENOMIC DNA]</scope>
    <source>
        <strain evidence="8 9">CAU 1491</strain>
    </source>
</reference>
<evidence type="ECO:0000313" key="8">
    <source>
        <dbReference type="EMBL" id="TJY37054.1"/>
    </source>
</evidence>
<dbReference type="Pfam" id="PF07980">
    <property type="entry name" value="SusD_RagB"/>
    <property type="match status" value="1"/>
</dbReference>
<dbReference type="InterPro" id="IPR012944">
    <property type="entry name" value="SusD_RagB_dom"/>
</dbReference>
<dbReference type="RefSeq" id="WP_136841165.1">
    <property type="nucleotide sequence ID" value="NZ_SUPL01000002.1"/>
</dbReference>
<keyword evidence="9" id="KW-1185">Reference proteome</keyword>
<accession>A0A4U0F010</accession>
<keyword evidence="5" id="KW-0998">Cell outer membrane</keyword>
<dbReference type="OrthoDB" id="5694214at2"/>